<dbReference type="Pfam" id="PF13715">
    <property type="entry name" value="CarbopepD_reg_2"/>
    <property type="match status" value="1"/>
</dbReference>
<sequence>MKIIFNFCFIVSVLVIFAVSTDAGDMGKITGIIIDAETKELIPGAMIQNLGTTNWTSTDSSGNFVIDNIPFEICSLQISMPGFLPKKKILPKDTVKVDNEGFYKIKLQFDPKLATPPWGFPDKPMIVPDQTQTIRTWNEKEIKRMPGN</sequence>
<accession>A0A1F5RCG2</accession>
<evidence type="ECO:0008006" key="4">
    <source>
        <dbReference type="Google" id="ProtNLM"/>
    </source>
</evidence>
<feature type="signal peptide" evidence="1">
    <location>
        <begin position="1"/>
        <end position="23"/>
    </location>
</feature>
<protein>
    <recommendedName>
        <fullName evidence="4">Carboxypeptidase regulatory-like domain-containing protein</fullName>
    </recommendedName>
</protein>
<organism evidence="2 3">
    <name type="scientific">Candidatus Edwardsbacteria bacterium GWF2_54_11</name>
    <dbReference type="NCBI Taxonomy" id="1817851"/>
    <lineage>
        <taxon>Bacteria</taxon>
        <taxon>Candidatus Edwardsiibacteriota</taxon>
    </lineage>
</organism>
<dbReference type="AlphaFoldDB" id="A0A1F5RCG2"/>
<feature type="chain" id="PRO_5009520680" description="Carboxypeptidase regulatory-like domain-containing protein" evidence="1">
    <location>
        <begin position="24"/>
        <end position="148"/>
    </location>
</feature>
<gene>
    <name evidence="2" type="ORF">A2024_03785</name>
</gene>
<comment type="caution">
    <text evidence="2">The sequence shown here is derived from an EMBL/GenBank/DDBJ whole genome shotgun (WGS) entry which is preliminary data.</text>
</comment>
<reference evidence="2 3" key="1">
    <citation type="journal article" date="2016" name="Nat. Commun.">
        <title>Thousands of microbial genomes shed light on interconnected biogeochemical processes in an aquifer system.</title>
        <authorList>
            <person name="Anantharaman K."/>
            <person name="Brown C.T."/>
            <person name="Hug L.A."/>
            <person name="Sharon I."/>
            <person name="Castelle C.J."/>
            <person name="Probst A.J."/>
            <person name="Thomas B.C."/>
            <person name="Singh A."/>
            <person name="Wilkins M.J."/>
            <person name="Karaoz U."/>
            <person name="Brodie E.L."/>
            <person name="Williams K.H."/>
            <person name="Hubbard S.S."/>
            <person name="Banfield J.F."/>
        </authorList>
    </citation>
    <scope>NUCLEOTIDE SEQUENCE [LARGE SCALE GENOMIC DNA]</scope>
</reference>
<dbReference type="EMBL" id="MFFM01000034">
    <property type="protein sequence ID" value="OGF12117.1"/>
    <property type="molecule type" value="Genomic_DNA"/>
</dbReference>
<name>A0A1F5RCG2_9BACT</name>
<proteinExistence type="predicted"/>
<keyword evidence="1" id="KW-0732">Signal</keyword>
<evidence type="ECO:0000313" key="3">
    <source>
        <dbReference type="Proteomes" id="UP000177230"/>
    </source>
</evidence>
<dbReference type="SUPFAM" id="SSF49464">
    <property type="entry name" value="Carboxypeptidase regulatory domain-like"/>
    <property type="match status" value="1"/>
</dbReference>
<evidence type="ECO:0000256" key="1">
    <source>
        <dbReference type="SAM" id="SignalP"/>
    </source>
</evidence>
<dbReference type="InterPro" id="IPR008969">
    <property type="entry name" value="CarboxyPept-like_regulatory"/>
</dbReference>
<dbReference type="Gene3D" id="2.60.40.1120">
    <property type="entry name" value="Carboxypeptidase-like, regulatory domain"/>
    <property type="match status" value="1"/>
</dbReference>
<dbReference type="Proteomes" id="UP000177230">
    <property type="component" value="Unassembled WGS sequence"/>
</dbReference>
<evidence type="ECO:0000313" key="2">
    <source>
        <dbReference type="EMBL" id="OGF12117.1"/>
    </source>
</evidence>